<name>A0AAF0UPJ0_SOLVR</name>
<dbReference type="PROSITE" id="PS50879">
    <property type="entry name" value="RNASE_H_1"/>
    <property type="match status" value="1"/>
</dbReference>
<dbReference type="GO" id="GO:0004523">
    <property type="term" value="F:RNA-DNA hybrid ribonuclease activity"/>
    <property type="evidence" value="ECO:0007669"/>
    <property type="project" value="InterPro"/>
</dbReference>
<dbReference type="SUPFAM" id="SSF53098">
    <property type="entry name" value="Ribonuclease H-like"/>
    <property type="match status" value="1"/>
</dbReference>
<dbReference type="Proteomes" id="UP001234989">
    <property type="component" value="Chromosome 10"/>
</dbReference>
<dbReference type="InterPro" id="IPR036691">
    <property type="entry name" value="Endo/exonu/phosph_ase_sf"/>
</dbReference>
<keyword evidence="3" id="KW-1185">Reference proteome</keyword>
<proteinExistence type="predicted"/>
<dbReference type="Gene3D" id="3.30.420.10">
    <property type="entry name" value="Ribonuclease H-like superfamily/Ribonuclease H"/>
    <property type="match status" value="1"/>
</dbReference>
<evidence type="ECO:0000313" key="3">
    <source>
        <dbReference type="Proteomes" id="UP001234989"/>
    </source>
</evidence>
<dbReference type="PANTHER" id="PTHR47723:SF7">
    <property type="entry name" value="RNASE H FAMILY PROTEIN"/>
    <property type="match status" value="1"/>
</dbReference>
<dbReference type="GO" id="GO:0003676">
    <property type="term" value="F:nucleic acid binding"/>
    <property type="evidence" value="ECO:0007669"/>
    <property type="project" value="InterPro"/>
</dbReference>
<evidence type="ECO:0000259" key="1">
    <source>
        <dbReference type="PROSITE" id="PS50879"/>
    </source>
</evidence>
<dbReference type="InterPro" id="IPR026960">
    <property type="entry name" value="RVT-Znf"/>
</dbReference>
<dbReference type="Pfam" id="PF13966">
    <property type="entry name" value="zf-RVT"/>
    <property type="match status" value="1"/>
</dbReference>
<protein>
    <recommendedName>
        <fullName evidence="1">RNase H type-1 domain-containing protein</fullName>
    </recommendedName>
</protein>
<dbReference type="Gene3D" id="3.60.10.10">
    <property type="entry name" value="Endonuclease/exonuclease/phosphatase"/>
    <property type="match status" value="1"/>
</dbReference>
<dbReference type="SUPFAM" id="SSF56219">
    <property type="entry name" value="DNase I-like"/>
    <property type="match status" value="1"/>
</dbReference>
<sequence length="773" mass="89726">MLAMDHAVSNINGKIWLFWNSDISCSVLEADDQQVTCEISHTEIQGNYIKTFVYAKCKDYLRKPLWDRLLHIADTRDSTPWCTVGDFNVITDIDEKLGGIPYNMRKSLEFIGVIEACGLMDLGFNGPKFTWSNQRGINFRIWKRLDRAMVNDNWLQNMPHTCITHLPSVGSDHCPLLMKMNARPDSCIKYFRFLNCWVEQPSFEEIVVDCWNRPVEGNAMWTFHQKMKRLATTLSAWSKMKFGDIYAKIKEFEERVKIAEDNLLQNNTEENREDLHCINADYIKYMKLEDSILKQKSQLHWFKEGDGNSKYFHALIRGRRRRLFVHKILNENDEWIQGDDQIAQTACDYFHHIFTVECRQTDSACSSKPAAYNLSTQIQLQHSSSDQAVWKLNSTGLFTVSSAWDIIREKRTKTKINSYTWNRYIPFKCSFLLWRAIRGKLPTNERLASFGIEPRDCYCCHSPGSDTIEHIFNTGHLAKIVWKFFAISLSIPTDFLPLRSMIMRWWGIPYHNEAHRIILQATPIFICWSLWKNRCAKKYGGKQSSIARVKHLVILDTFKLLHSIFPYISWPLNWSSLCKLLEKCIHDSKVTAVRWIKPPEKWVKLNTDGSAVNNPGNIGAGGILRNHKGELLFAFSVPLGEGTNNQAEVEAAIFGLTWCVQLNYNKVILEVDSQLLVDWFLNNNKTVPWLISSQMQRLQQLSSNFLHLKCIHTLREANFVADVLSKNSHKLTSPQVYFNTQQLPKLATAYLQQDITGMTSFRRRKLKRIKEPP</sequence>
<organism evidence="2 3">
    <name type="scientific">Solanum verrucosum</name>
    <dbReference type="NCBI Taxonomy" id="315347"/>
    <lineage>
        <taxon>Eukaryota</taxon>
        <taxon>Viridiplantae</taxon>
        <taxon>Streptophyta</taxon>
        <taxon>Embryophyta</taxon>
        <taxon>Tracheophyta</taxon>
        <taxon>Spermatophyta</taxon>
        <taxon>Magnoliopsida</taxon>
        <taxon>eudicotyledons</taxon>
        <taxon>Gunneridae</taxon>
        <taxon>Pentapetalae</taxon>
        <taxon>asterids</taxon>
        <taxon>lamiids</taxon>
        <taxon>Solanales</taxon>
        <taxon>Solanaceae</taxon>
        <taxon>Solanoideae</taxon>
        <taxon>Solaneae</taxon>
        <taxon>Solanum</taxon>
    </lineage>
</organism>
<evidence type="ECO:0000313" key="2">
    <source>
        <dbReference type="EMBL" id="WMV50122.1"/>
    </source>
</evidence>
<dbReference type="InterPro" id="IPR012337">
    <property type="entry name" value="RNaseH-like_sf"/>
</dbReference>
<dbReference type="InterPro" id="IPR053151">
    <property type="entry name" value="RNase_H-like"/>
</dbReference>
<dbReference type="Pfam" id="PF13456">
    <property type="entry name" value="RVT_3"/>
    <property type="match status" value="1"/>
</dbReference>
<gene>
    <name evidence="2" type="ORF">MTR67_043507</name>
</gene>
<dbReference type="PANTHER" id="PTHR47723">
    <property type="entry name" value="OS05G0353850 PROTEIN"/>
    <property type="match status" value="1"/>
</dbReference>
<dbReference type="CDD" id="cd06222">
    <property type="entry name" value="RNase_H_like"/>
    <property type="match status" value="1"/>
</dbReference>
<dbReference type="InterPro" id="IPR002156">
    <property type="entry name" value="RNaseH_domain"/>
</dbReference>
<accession>A0AAF0UPJ0</accession>
<dbReference type="InterPro" id="IPR036397">
    <property type="entry name" value="RNaseH_sf"/>
</dbReference>
<dbReference type="EMBL" id="CP133621">
    <property type="protein sequence ID" value="WMV50122.1"/>
    <property type="molecule type" value="Genomic_DNA"/>
</dbReference>
<reference evidence="2" key="1">
    <citation type="submission" date="2023-08" db="EMBL/GenBank/DDBJ databases">
        <title>A de novo genome assembly of Solanum verrucosum Schlechtendal, a Mexican diploid species geographically isolated from the other diploid A-genome species in potato relatives.</title>
        <authorList>
            <person name="Hosaka K."/>
        </authorList>
    </citation>
    <scope>NUCLEOTIDE SEQUENCE</scope>
    <source>
        <tissue evidence="2">Young leaves</tissue>
    </source>
</reference>
<dbReference type="AlphaFoldDB" id="A0AAF0UPJ0"/>
<dbReference type="InterPro" id="IPR044730">
    <property type="entry name" value="RNase_H-like_dom_plant"/>
</dbReference>
<feature type="domain" description="RNase H type-1" evidence="1">
    <location>
        <begin position="599"/>
        <end position="730"/>
    </location>
</feature>